<keyword evidence="3" id="KW-1185">Reference proteome</keyword>
<feature type="region of interest" description="Disordered" evidence="1">
    <location>
        <begin position="1"/>
        <end position="29"/>
    </location>
</feature>
<dbReference type="PANTHER" id="PTHR33223">
    <property type="entry name" value="CCHC-TYPE DOMAIN-CONTAINING PROTEIN"/>
    <property type="match status" value="1"/>
</dbReference>
<evidence type="ECO:0000313" key="3">
    <source>
        <dbReference type="Proteomes" id="UP001151760"/>
    </source>
</evidence>
<evidence type="ECO:0008006" key="4">
    <source>
        <dbReference type="Google" id="ProtNLM"/>
    </source>
</evidence>
<accession>A0ABQ5IVB5</accession>
<comment type="caution">
    <text evidence="2">The sequence shown here is derived from an EMBL/GenBank/DDBJ whole genome shotgun (WGS) entry which is preliminary data.</text>
</comment>
<sequence>MSNLNPNGLPGPIPQNPDNGPPGPNPQAHVPELQIMEELCQPTMLGDDANKHIDKFLTVTQNMKQNGVLYDILRSCLFPYSLTHHATAWFDCLPKNCIHSWEEMVTNFLSKYFPPSMLSIDRCPNHNMLPVTQIDTFYNGLTLRHRDTINTAAGGTFMKRRPEESALTQQIAEMNKNFLRMSQSNQQVNVVNPSCETCGGSHHYSECQDADGFTQGDVYAATENYNAGGTASRLRPYHFTYPERELTMEEMLYKFIDEGKREHEEMRAFICNDFKDFEKEFPAIVYNVAQISKLNFLTEPTLSPQHINEFNLKDETSLSECNEEEQNVLNFNDLFLFNVVYPDDLKSDKDNDDDKIDIENSSGDLSVKPLPDVINNDVGSYAHGSNKLLETTDMAYPNPMGTAYQLSGRYPIFIFSTVYTAYLLNEYSVFDTGINTAYPREWIRRILGNRYGILTFYTVLGPRERKIDNIGDVFTNLEILKCWSLENFKASVQHEILLINATWRIYLANIRGVSHFNSF</sequence>
<dbReference type="PANTHER" id="PTHR33223:SF11">
    <property type="entry name" value="ELEMENT PROTEIN, PUTATIVE-RELATED"/>
    <property type="match status" value="1"/>
</dbReference>
<protein>
    <recommendedName>
        <fullName evidence="4">Reverse transcriptase domain-containing protein</fullName>
    </recommendedName>
</protein>
<gene>
    <name evidence="2" type="ORF">Tco_1113591</name>
</gene>
<reference evidence="2" key="2">
    <citation type="submission" date="2022-01" db="EMBL/GenBank/DDBJ databases">
        <authorList>
            <person name="Yamashiro T."/>
            <person name="Shiraishi A."/>
            <person name="Satake H."/>
            <person name="Nakayama K."/>
        </authorList>
    </citation>
    <scope>NUCLEOTIDE SEQUENCE</scope>
</reference>
<dbReference type="Proteomes" id="UP001151760">
    <property type="component" value="Unassembled WGS sequence"/>
</dbReference>
<dbReference type="EMBL" id="BQNB010021134">
    <property type="protein sequence ID" value="GJU03253.1"/>
    <property type="molecule type" value="Genomic_DNA"/>
</dbReference>
<proteinExistence type="predicted"/>
<evidence type="ECO:0000256" key="1">
    <source>
        <dbReference type="SAM" id="MobiDB-lite"/>
    </source>
</evidence>
<name>A0ABQ5IVB5_9ASTR</name>
<evidence type="ECO:0000313" key="2">
    <source>
        <dbReference type="EMBL" id="GJU03253.1"/>
    </source>
</evidence>
<organism evidence="2 3">
    <name type="scientific">Tanacetum coccineum</name>
    <dbReference type="NCBI Taxonomy" id="301880"/>
    <lineage>
        <taxon>Eukaryota</taxon>
        <taxon>Viridiplantae</taxon>
        <taxon>Streptophyta</taxon>
        <taxon>Embryophyta</taxon>
        <taxon>Tracheophyta</taxon>
        <taxon>Spermatophyta</taxon>
        <taxon>Magnoliopsida</taxon>
        <taxon>eudicotyledons</taxon>
        <taxon>Gunneridae</taxon>
        <taxon>Pentapetalae</taxon>
        <taxon>asterids</taxon>
        <taxon>campanulids</taxon>
        <taxon>Asterales</taxon>
        <taxon>Asteraceae</taxon>
        <taxon>Asteroideae</taxon>
        <taxon>Anthemideae</taxon>
        <taxon>Anthemidinae</taxon>
        <taxon>Tanacetum</taxon>
    </lineage>
</organism>
<feature type="compositionally biased region" description="Pro residues" evidence="1">
    <location>
        <begin position="9"/>
        <end position="25"/>
    </location>
</feature>
<reference evidence="2" key="1">
    <citation type="journal article" date="2022" name="Int. J. Mol. Sci.">
        <title>Draft Genome of Tanacetum Coccineum: Genomic Comparison of Closely Related Tanacetum-Family Plants.</title>
        <authorList>
            <person name="Yamashiro T."/>
            <person name="Shiraishi A."/>
            <person name="Nakayama K."/>
            <person name="Satake H."/>
        </authorList>
    </citation>
    <scope>NUCLEOTIDE SEQUENCE</scope>
</reference>